<dbReference type="AlphaFoldDB" id="C8Z7A3"/>
<name>C8Z7A3_YEAS8</name>
<evidence type="ECO:0000313" key="2">
    <source>
        <dbReference type="EMBL" id="CAY79269.1"/>
    </source>
</evidence>
<dbReference type="HOGENOM" id="CLU_2225276_0_0_1"/>
<dbReference type="EMBL" id="FN393067">
    <property type="protein sequence ID" value="CAY79269.1"/>
    <property type="molecule type" value="Genomic_DNA"/>
</dbReference>
<organism evidence="2">
    <name type="scientific">Saccharomyces cerevisiae (strain Lalvin EC1118 / Prise de mousse)</name>
    <name type="common">Baker's yeast</name>
    <dbReference type="NCBI Taxonomy" id="643680"/>
    <lineage>
        <taxon>Eukaryota</taxon>
        <taxon>Fungi</taxon>
        <taxon>Dikarya</taxon>
        <taxon>Ascomycota</taxon>
        <taxon>Saccharomycotina</taxon>
        <taxon>Saccharomycetes</taxon>
        <taxon>Saccharomycetales</taxon>
        <taxon>Saccharomycetaceae</taxon>
        <taxon>Saccharomyces</taxon>
    </lineage>
</organism>
<proteinExistence type="predicted"/>
<gene>
    <name evidence="2" type="ORF">EC1118_1E8_2146g</name>
</gene>
<accession>C8Z7A3</accession>
<feature type="region of interest" description="Disordered" evidence="1">
    <location>
        <begin position="86"/>
        <end position="107"/>
    </location>
</feature>
<reference evidence="2" key="1">
    <citation type="journal article" date="2009" name="Proc. Natl. Acad. Sci. U.S.A.">
        <title>Eukaryote-to-eukaryote gene transfer events revealed by the genome sequence of the wine yeast Saccharomyces cerevisiae EC1118.</title>
        <authorList>
            <person name="Novo M."/>
            <person name="Bigey F."/>
            <person name="Beyne E."/>
            <person name="Galeote V."/>
            <person name="Gavory F."/>
            <person name="Mallet S."/>
            <person name="Cambot B."/>
            <person name="Legras J.L."/>
            <person name="Wincker P."/>
            <person name="Casaregola S."/>
            <person name="Dequin S."/>
        </authorList>
    </citation>
    <scope>NUCLEOTIDE SEQUENCE [LARGE SCALE GENOMIC DNA]</scope>
    <source>
        <strain evidence="2">Lalvin EC1118</strain>
        <strain>Lalvin EC1118 / Prise de mousse</strain>
    </source>
</reference>
<evidence type="ECO:0000256" key="1">
    <source>
        <dbReference type="SAM" id="MobiDB-lite"/>
    </source>
</evidence>
<dbReference type="OrthoDB" id="10330404at2759"/>
<sequence length="107" mass="11893">MTRLPPIPRMTVTLTTRPAVPTCNEGSSILHYIYIPIYEPNEQKEKRRHKTPPEPRAYTTTTTIATNSRVSGCSLTLEDGIHLRGKRAETARLPAATPQKRTGPARG</sequence>
<protein>
    <submittedName>
        <fullName evidence="2">EC1118_1E8_2146p</fullName>
    </submittedName>
</protein>